<evidence type="ECO:0000256" key="6">
    <source>
        <dbReference type="SAM" id="SignalP"/>
    </source>
</evidence>
<accession>A0ABS4Z273</accession>
<feature type="domain" description="DUF11" evidence="7">
    <location>
        <begin position="1148"/>
        <end position="1271"/>
    </location>
</feature>
<feature type="compositionally biased region" description="Basic and acidic residues" evidence="4">
    <location>
        <begin position="2709"/>
        <end position="2722"/>
    </location>
</feature>
<feature type="domain" description="SD-repeat containing protein B" evidence="8">
    <location>
        <begin position="2861"/>
        <end position="2972"/>
    </location>
</feature>
<evidence type="ECO:0000313" key="9">
    <source>
        <dbReference type="EMBL" id="MBP2415141.1"/>
    </source>
</evidence>
<protein>
    <submittedName>
        <fullName evidence="9">Fimbrial isopeptide formation D2 family protein/uncharacterized repeat protein (TIGR01451 family)</fullName>
    </submittedName>
</protein>
<feature type="domain" description="SD-repeat containing protein B" evidence="8">
    <location>
        <begin position="3324"/>
        <end position="3396"/>
    </location>
</feature>
<dbReference type="NCBIfam" id="TIGR01451">
    <property type="entry name" value="B_ant_repeat"/>
    <property type="match status" value="4"/>
</dbReference>
<feature type="compositionally biased region" description="Pro residues" evidence="4">
    <location>
        <begin position="259"/>
        <end position="268"/>
    </location>
</feature>
<evidence type="ECO:0000259" key="7">
    <source>
        <dbReference type="Pfam" id="PF01345"/>
    </source>
</evidence>
<feature type="domain" description="DUF11" evidence="7">
    <location>
        <begin position="699"/>
        <end position="810"/>
    </location>
</feature>
<keyword evidence="5" id="KW-1133">Transmembrane helix</keyword>
<feature type="compositionally biased region" description="Basic and acidic residues" evidence="4">
    <location>
        <begin position="245"/>
        <end position="256"/>
    </location>
</feature>
<keyword evidence="5" id="KW-0472">Membrane</keyword>
<evidence type="ECO:0000256" key="3">
    <source>
        <dbReference type="ARBA" id="ARBA00022729"/>
    </source>
</evidence>
<feature type="domain" description="SD-repeat containing protein B" evidence="8">
    <location>
        <begin position="2275"/>
        <end position="2388"/>
    </location>
</feature>
<dbReference type="InterPro" id="IPR013783">
    <property type="entry name" value="Ig-like_fold"/>
</dbReference>
<sequence>MHSAPASRPRALVALVLSLALVLAWVDGSARTAQAAGTPDVALTAELPDGILLGTTVPVVLTARNPQGPDAYNVAFRLVLPAGVALASAEPAASRTVTDADGVRTVLWDNVSDLVTGTTSQVVAQVAYSDVLPIGPTAVSAGAYASTNPRQLARFDAAGLPVASSSTGSDTEEATSALVPFKLTKDVRRPENEVPRGVHTQKTVVTLRVQNNAVGPSGGLSLVDYLPAELEFLGCGTDDNSAAGTEEHPGSGRLDDVAPPAPGHPCPRPSSVDTQRVDPPGPQPLGIYTVVRWDSASLAAALGSASLAPSAARTIAYVMGVPERANVLFGAGGPGAAGGGQASNLDNNSGPSTREGAERSVVNRAVVTGEYEGESYTSASAEEVTLEDLALQKSVSTDAIAQGRVSTWTLDLQVSEYTSTGTGILVTDTLPDGLCPLGAPNPDTECAGGPAPSPAYSNAVENADGTWTLTWELPDAEADDVRTITYSTRARSAYQEDGTDAAPVRAQDAWANTVEVAATLTDLDGPTREVGDASEAGQQAGPISFAKQVAAPTAAGCGDGSGLAWADDEAPGSFGVGDTVCWRLVAAAPEGLDTTGLVVSDFLPAGFGYVSSAAGARSDVPVPDPAVDGRRVAWALTGAGDLDQTQRVEIVLTSRIESVLDADPDELQGNLGKLVFRNTDGTVFQLRDDAAARWAAPLLTLDKTASRTSAQAGDRVTYTLVVANGGNQDVVDVSVRDLLPPRIGCAGVSDLPAGFTCTAGNQLQGTVPAIAAGDSVTLTYTVTLPADTGPAEAFRNRAGVRQFDVEANSGDGTFTYVPADNVDPTLTPNTTPAVDATTVTSRDVAVVKDHSTAVAEAGNSAAQATIGEEVRYTVTTTVPRGTTLEGAALVDTLPAGLDLLTTGPAPVLTLDGAEAPGFAVLADDAANRLTVRYPTPFASGEADRVLRLTYSAQVRGTAAVRAGSTLTNTATLGFTPPGGTARTVGDAEGVVVVEPDVNLAKVEDDVDNFANPGERITYHVRVSNAGGTSVAHDTEVVDTLPTSVEPVDDAGARVPDGALVGPDQGRWDATARTLTWTVPTLVAGATTSLDFDVRVDSPVVAPTSFTNTASATTTSLAGDVPGERVAPAPTNAARYRADASVGLQGPRLGLTKAVDRPRAAVGEVVTYTVVATVAPDVQTFDATVLDTLPAGLRYLDTVAASCTAPVDCTATVTTLPPAGQRLGWFVGDLAPGTVPRQLTVVYRAVVADVAAARDGAVLTNAAQVDNNGTDKIAGTPTTLPADAAFDGRTPSTAVNMTVTEPRLVLDKTVAGGVDDVRRARPGQTLGYSVRVQNTGTSTAHDVVVADAVDRRLRAGTVADGAGWTVTDADPSDGTLAFAVPTLVAGASLTLTYTLVVPPLTAADEVVAGPELPNTADATYASASTAAVGPRRAYDDVTADRVDVEVDLAGLGNRVWFDTDGNGRQDAGERGLTGVPVEVTYLGPDGVVGGGDDETRTATTGDDGAWSLDQLPGGRYRVRVAAADLPAGSAASYDLDGTTTPFSTLLTLAENQVRTDVDFGVTGTGRVGDLVWLDRDADGVRDAEEPPLAGVRVAVTWAGPDRTAGTADDVVHLAVTDAAGRWEVRALPAGGLVVALDRASLPTGTEPASDPDGQRGTAADGTAAGTLAAGASDLGLDFGLRGTGSVGDLVWLDRDGDGVPGAGEPPLAGVRVELTWPGTDGRYGTADDLLVDSTTDASGRWRIGALPAGEHRVRLDRSTLPPGTAPVSDPDGQRGAAADGAATTTLAAGQVQDGLDFGLDGTGALGDLVWLDRDADGTLDAGETPLAGVAVDVLWLGQDGVRGGGDDVGYRAVTAADGTWSVTGLPAGAHRAALDPATVPAGLVAASDPDGARGSDADGVATGRLGAGQSDLGVDFGLRGTGDVGDLIWLDRDLDGTRDADEPPLAAVAVDVVWAGPDGALGTADDVPFRTTTGADGRWSVAGLPAGPLRVALDLQTLPLGTALGSEPDAVDGVAADGVLLTTLAAGASDRSLDFGLRGTGTVGDRVWLDRDADGVQDADEPGLPGVAVTVRWPGSDARAGTDDDLVVTVTTGADGAWTVPGLPAGQLALVLDPRTLPAGTRPVTDPGQDPADEADGRASTALDPGEDDRTLDFGLNGTGTLGDLVWLDHDGDGTVDGDEPALAGVGVDVDWSGPDGVLGTPDDVRYRATTDASGRWRVTGLVAGPFVVRLDASTFPPGTAVVADPEGDVDGTATGQLAAGASDLSLDFGLRGTGSLGDLVWLDRDADGTRGEAEPGLSGVAVEVTWPGRDGVLDTDDDLRVSTTTSATGAWRVAGLPAGDHRVRLDPETLPAGVVPASDPDGQRGPDADGAAVVALAPGQQRDDVDLGLAGTGSVGDLVWLDRDADGAVDDDEPPLPGVAVVVSWLGQDGEPGGGDDVAQRVLTAPDGRWRVTGLPAGPFRVVLDPAGRPAGTAPASDPDGQRGEDADGAAAGSLTAGQDDRSLDFGLRGTGTVGDLVWLDRDVDGTRDDGEPPLGGVAVDVTWAGPDGELGTADDVAYRTTTGADGRWSVTGLPAGPVRVALDFGTLPAGTVPAAERDGAADGVLVTLLAAGGTDLGVDFGLAGTGTLGDLVWLDDDADGVAGPGEPGLPGVTVELRWPGTDGEPGTADDLVLSAVTGPDGRWRLTGLPAGEHRLVLDPDTLPSRTRPVADPDGDRGDEADGRARVTLAPGAVDLAQDFGLRGTASVGDRVWLDHDGDGTQDADEPPLGGIAVDVVWRGPDGEPGGDDDVVRRAVTDADGSWRVDGLPAGSYRVALDPATYPAGTVPVADPRPGAVDGEVALVLTGDALDLDFGLRGTGRVGDLVWLDTDDDGVRAPVDEPGVPGVTVQVTWSGQDDVLGTGDDLVVTVRTGRDGAWAVAGLPAGRLDVRLLAVPEALTPTSDEDSGTDEPDGVTVVVLAPGEEHLTADFGVLAATGVGDRVWLDLDADGEQDAGEPGLPGVRVTVTAAGADGELGTEDDVERTTTTGPTGAWRVTGLPGGPTRVALGDGLPAGVTPTADADGLDTPGVSVVRLVRGEVDDAQDFGYVGPGRLGDRVWVDVDRDGVQDDGEPGLPGVLVRVTSLGADGAPDGGDDVVVETVTDGDGRYAVGGLPLGEHRVEVAGGVPDGYAPTADEDAEADGRTFVTLDDEPHLSADFGYGGSGALGGLLWFDLDADGTRDEPAEPVTPGVPVEVVWAGPDGVLGTGDDVALATRTGTDGRWRLDGLPPGRYQVLVPPAALPPGVAVVFDRDDGTEDPDGVWTGDLGPTQERLDLDDGLRGSATLGDEVWVDQDRDGRRDAGEPGLPGLAVTVTWLGADGVLGGDDDLVFPTTTDDDGRYRVAGLPGGRYQVVLDGAGIPRPLSASADLDGGDPLVTAVELTAGQVRDDVDFVVVPPEPEPVPVPQPGGSDPSTGSGVSAGGDDDRPGGLGRTGFEGNGIALGGLLLTAAGALLLGWRRRRSGGDAG</sequence>
<feature type="domain" description="SD-repeat containing protein B" evidence="8">
    <location>
        <begin position="1803"/>
        <end position="1917"/>
    </location>
</feature>
<feature type="compositionally biased region" description="Pro residues" evidence="4">
    <location>
        <begin position="3437"/>
        <end position="3447"/>
    </location>
</feature>
<evidence type="ECO:0000256" key="4">
    <source>
        <dbReference type="SAM" id="MobiDB-lite"/>
    </source>
</evidence>
<proteinExistence type="predicted"/>
<dbReference type="InterPro" id="IPR051417">
    <property type="entry name" value="SDr/BOS_complex"/>
</dbReference>
<dbReference type="InterPro" id="IPR026466">
    <property type="entry name" value="Fim_isopep_form_D2_dom"/>
</dbReference>
<dbReference type="EMBL" id="JAGIOB010000001">
    <property type="protein sequence ID" value="MBP2415141.1"/>
    <property type="molecule type" value="Genomic_DNA"/>
</dbReference>
<dbReference type="InterPro" id="IPR047589">
    <property type="entry name" value="DUF11_rpt"/>
</dbReference>
<feature type="chain" id="PRO_5047172676" evidence="6">
    <location>
        <begin position="36"/>
        <end position="3508"/>
    </location>
</feature>
<evidence type="ECO:0000256" key="2">
    <source>
        <dbReference type="ARBA" id="ARBA00022525"/>
    </source>
</evidence>
<dbReference type="Pfam" id="PF01345">
    <property type="entry name" value="DUF11"/>
    <property type="match status" value="4"/>
</dbReference>
<evidence type="ECO:0000259" key="8">
    <source>
        <dbReference type="Pfam" id="PF17210"/>
    </source>
</evidence>
<feature type="domain" description="SD-repeat containing protein B" evidence="8">
    <location>
        <begin position="2160"/>
        <end position="2269"/>
    </location>
</feature>
<gene>
    <name evidence="9" type="ORF">JOF54_000063</name>
</gene>
<keyword evidence="2" id="KW-0964">Secreted</keyword>
<reference evidence="9 10" key="1">
    <citation type="submission" date="2021-03" db="EMBL/GenBank/DDBJ databases">
        <title>Sequencing the genomes of 1000 actinobacteria strains.</title>
        <authorList>
            <person name="Klenk H.-P."/>
        </authorList>
    </citation>
    <scope>NUCLEOTIDE SEQUENCE [LARGE SCALE GENOMIC DNA]</scope>
    <source>
        <strain evidence="9 10">DSM 12936</strain>
    </source>
</reference>
<feature type="domain" description="SD-repeat containing protein B" evidence="8">
    <location>
        <begin position="2041"/>
        <end position="2155"/>
    </location>
</feature>
<name>A0ABS4Z273_9ACTN</name>
<keyword evidence="5" id="KW-0812">Transmembrane</keyword>
<evidence type="ECO:0000256" key="5">
    <source>
        <dbReference type="SAM" id="Phobius"/>
    </source>
</evidence>
<feature type="region of interest" description="Disordered" evidence="4">
    <location>
        <begin position="338"/>
        <end position="359"/>
    </location>
</feature>
<dbReference type="RefSeq" id="WP_210051911.1">
    <property type="nucleotide sequence ID" value="NZ_JAGIOB010000001.1"/>
</dbReference>
<feature type="domain" description="SD-repeat containing protein B" evidence="8">
    <location>
        <begin position="2394"/>
        <end position="2508"/>
    </location>
</feature>
<feature type="signal peptide" evidence="6">
    <location>
        <begin position="1"/>
        <end position="35"/>
    </location>
</feature>
<feature type="region of interest" description="Disordered" evidence="4">
    <location>
        <begin position="1755"/>
        <end position="1778"/>
    </location>
</feature>
<feature type="domain" description="SD-repeat containing protein B" evidence="8">
    <location>
        <begin position="1449"/>
        <end position="1559"/>
    </location>
</feature>
<feature type="region of interest" description="Disordered" evidence="4">
    <location>
        <begin position="2116"/>
        <end position="2151"/>
    </location>
</feature>
<dbReference type="InterPro" id="IPR001434">
    <property type="entry name" value="OmcB-like_DUF11"/>
</dbReference>
<dbReference type="Gene3D" id="2.60.40.10">
    <property type="entry name" value="Immunoglobulins"/>
    <property type="match status" value="18"/>
</dbReference>
<keyword evidence="10" id="KW-1185">Reference proteome</keyword>
<evidence type="ECO:0000313" key="10">
    <source>
        <dbReference type="Proteomes" id="UP000758168"/>
    </source>
</evidence>
<feature type="region of interest" description="Disordered" evidence="4">
    <location>
        <begin position="2696"/>
        <end position="2722"/>
    </location>
</feature>
<evidence type="ECO:0000256" key="1">
    <source>
        <dbReference type="ARBA" id="ARBA00004613"/>
    </source>
</evidence>
<dbReference type="PANTHER" id="PTHR23303">
    <property type="entry name" value="CARBOXYPEPTIDASE REGULATORY REGION-CONTAINING"/>
    <property type="match status" value="1"/>
</dbReference>
<feature type="region of interest" description="Disordered" evidence="4">
    <location>
        <begin position="2465"/>
        <end position="2500"/>
    </location>
</feature>
<feature type="domain" description="DUF11" evidence="7">
    <location>
        <begin position="1317"/>
        <end position="1406"/>
    </location>
</feature>
<dbReference type="Pfam" id="PF17210">
    <property type="entry name" value="SdrD_B"/>
    <property type="match status" value="15"/>
</dbReference>
<dbReference type="InterPro" id="IPR033764">
    <property type="entry name" value="Sdr_B"/>
</dbReference>
<feature type="domain" description="SD-repeat containing protein B" evidence="8">
    <location>
        <begin position="2746"/>
        <end position="2820"/>
    </location>
</feature>
<dbReference type="Gene3D" id="2.60.40.740">
    <property type="match status" value="3"/>
</dbReference>
<dbReference type="PANTHER" id="PTHR23303:SF15">
    <property type="entry name" value="COLOSSIN-A"/>
    <property type="match status" value="1"/>
</dbReference>
<dbReference type="Proteomes" id="UP000758168">
    <property type="component" value="Unassembled WGS sequence"/>
</dbReference>
<feature type="domain" description="SD-repeat containing protein B" evidence="8">
    <location>
        <begin position="2628"/>
        <end position="2742"/>
    </location>
</feature>
<feature type="domain" description="SD-repeat containing protein B" evidence="8">
    <location>
        <begin position="1565"/>
        <end position="1679"/>
    </location>
</feature>
<feature type="region of interest" description="Disordered" evidence="4">
    <location>
        <begin position="237"/>
        <end position="283"/>
    </location>
</feature>
<dbReference type="NCBIfam" id="TIGR04226">
    <property type="entry name" value="RrgB_K2N_iso_D2"/>
    <property type="match status" value="1"/>
</dbReference>
<feature type="domain" description="SD-repeat containing protein B" evidence="8">
    <location>
        <begin position="2513"/>
        <end position="2603"/>
    </location>
</feature>
<feature type="transmembrane region" description="Helical" evidence="5">
    <location>
        <begin position="3480"/>
        <end position="3498"/>
    </location>
</feature>
<keyword evidence="3 6" id="KW-0732">Signal</keyword>
<comment type="subcellular location">
    <subcellularLocation>
        <location evidence="1">Secreted</location>
    </subcellularLocation>
</comment>
<feature type="region of interest" description="Disordered" evidence="4">
    <location>
        <begin position="3436"/>
        <end position="3474"/>
    </location>
</feature>
<feature type="domain" description="DUF11" evidence="7">
    <location>
        <begin position="1005"/>
        <end position="1115"/>
    </location>
</feature>
<feature type="domain" description="SD-repeat containing protein B" evidence="8">
    <location>
        <begin position="1684"/>
        <end position="1797"/>
    </location>
</feature>
<feature type="domain" description="SD-repeat containing protein B" evidence="8">
    <location>
        <begin position="2979"/>
        <end position="3067"/>
    </location>
</feature>
<comment type="caution">
    <text evidence="9">The sequence shown here is derived from an EMBL/GenBank/DDBJ whole genome shotgun (WGS) entry which is preliminary data.</text>
</comment>
<feature type="compositionally biased region" description="Polar residues" evidence="4">
    <location>
        <begin position="343"/>
        <end position="352"/>
    </location>
</feature>
<organism evidence="9 10">
    <name type="scientific">Microlunatus capsulatus</name>
    <dbReference type="NCBI Taxonomy" id="99117"/>
    <lineage>
        <taxon>Bacteria</taxon>
        <taxon>Bacillati</taxon>
        <taxon>Actinomycetota</taxon>
        <taxon>Actinomycetes</taxon>
        <taxon>Propionibacteriales</taxon>
        <taxon>Propionibacteriaceae</taxon>
        <taxon>Microlunatus</taxon>
    </lineage>
</organism>
<feature type="region of interest" description="Disordered" evidence="4">
    <location>
        <begin position="1640"/>
        <end position="1659"/>
    </location>
</feature>
<dbReference type="SUPFAM" id="SSF117074">
    <property type="entry name" value="Hypothetical protein PA1324"/>
    <property type="match status" value="17"/>
</dbReference>
<feature type="domain" description="SD-repeat containing protein B" evidence="8">
    <location>
        <begin position="3093"/>
        <end position="3181"/>
    </location>
</feature>